<dbReference type="SUPFAM" id="SSF52540">
    <property type="entry name" value="P-loop containing nucleoside triphosphate hydrolases"/>
    <property type="match status" value="2"/>
</dbReference>
<dbReference type="InterPro" id="IPR001650">
    <property type="entry name" value="Helicase_C-like"/>
</dbReference>
<dbReference type="Pfam" id="PF00271">
    <property type="entry name" value="Helicase_C"/>
    <property type="match status" value="1"/>
</dbReference>
<gene>
    <name evidence="3" type="ORF">PQR63_01220</name>
</gene>
<evidence type="ECO:0000256" key="1">
    <source>
        <dbReference type="ARBA" id="ARBA00022801"/>
    </source>
</evidence>
<sequence length="1145" mass="129621">MRIPLSKIVRPSAEKKEFQRDWDRQRETAKAITTQFDNGFDTILLADEVGMGKTYVALNVMAEHIMQSKKNDRKVLLITPPSSVLRDKWEQEIYSFDQKYMEHAENRKQLRPLQVDGYWTLLRNLHDFADHVDLKRVHDDARLCFLYFFNEWDNQRKRNSRRTLWPELRSFESDSIAFYRFCSQFSEHAIYAFLNELNGSENLDIERIVAAIENETCPRWEISNLFKRFACQQDRFEANIFIMGMSALKKPYSNSEQYKQLCMFLLGRLWNGLHYPTREAMAKSLVAAGVLPQKRVHVWAAYVQQVEELGAVDLYGLIAAADAVMATSQHGNAWDGMATKLRAGNSEGADAFFENLCAALLVEKLRLANVGLAVIDEVHNWKNGKLGARHFEKQYAPGIDNKLILSATPFQIEEEEIKRLFGFVANPEGNAVAAIESIFKPQGGVDFCMKTSLAFSEAWEQISAAPEEIRLLGELLENQELEGLSALLDQIVSDPGCNDVLRRFFVAARDYRTAIVALQLKLRTIVVRHTKGRKKRNFHIGADFNTPDTASSRTSLYLGKGYAGETDALINFVGMRLDQLIRRQSKNSYQENGRLLAGITSSRSAFRESRQKFQEKGGMSSAVKEYSALFESLLEASAHPKVAATTDRAFANFVDGRKTLIFCERVATLDEIQDALRLRINGFLDTKSSQGALKRDTILKNTAFVDNAWWLSLLTANGQAANWAPSTDRDFAEAHAFAKSCIVKAGMKASPRRTIRLIDLHMLATSHAEQAMERCGWTSLAGIFKSLFDTISGAIDADSNGALMSLLNGENGDGSERIEETIDEDTEDDIDDTIKRVYEGRRNLWLTESDKEFHCLLWQLIDSEARQLLGADGNPTQKGPALANIMSDLFEGLRKIVLRDDLIARYDFFSKLDDRTERIKDGFFSMPVGHETMSGRVIRFLEALLQESGSINLALRQNSKRQSLWQGVFLQKVDCVETLSGKVTDPNRRRRLCAAFNSPLMPDVLICTAIGSEGIDLHRHCAEIIHHDLPWNPARLEQRNGRLDRVNSLAENTPDIRIEIGIPFLANNYEEFQYRVVYSRAQKFEILMGSPSYSTGVDEEAFSDGIETIIEEQGDQPSAQQEEILAIIPDILVRYLRMDLSVVSV</sequence>
<dbReference type="PANTHER" id="PTHR10799">
    <property type="entry name" value="SNF2/RAD54 HELICASE FAMILY"/>
    <property type="match status" value="1"/>
</dbReference>
<keyword evidence="3" id="KW-0347">Helicase</keyword>
<protein>
    <submittedName>
        <fullName evidence="3">Helicase-related protein</fullName>
    </submittedName>
</protein>
<dbReference type="InterPro" id="IPR049730">
    <property type="entry name" value="SNF2/RAD54-like_C"/>
</dbReference>
<reference evidence="3 4" key="1">
    <citation type="journal article" date="2024" name="Chem. Sci.">
        <title>Discovery of megapolipeptins by genome mining of a Burkholderiales bacteria collection.</title>
        <authorList>
            <person name="Paulo B.S."/>
            <person name="Recchia M.J.J."/>
            <person name="Lee S."/>
            <person name="Fergusson C.H."/>
            <person name="Romanowski S.B."/>
            <person name="Hernandez A."/>
            <person name="Krull N."/>
            <person name="Liu D.Y."/>
            <person name="Cavanagh H."/>
            <person name="Bos A."/>
            <person name="Gray C.A."/>
            <person name="Murphy B.T."/>
            <person name="Linington R.G."/>
            <person name="Eustaquio A.S."/>
        </authorList>
    </citation>
    <scope>NUCLEOTIDE SEQUENCE [LARGE SCALE GENOMIC DNA]</scope>
    <source>
        <strain evidence="3 4">RL21-008-BIB-B</strain>
    </source>
</reference>
<proteinExistence type="predicted"/>
<dbReference type="Pfam" id="PF04851">
    <property type="entry name" value="ResIII"/>
    <property type="match status" value="1"/>
</dbReference>
<organism evidence="3 4">
    <name type="scientific">Herbaspirillum rhizosphaerae</name>
    <dbReference type="NCBI Taxonomy" id="346179"/>
    <lineage>
        <taxon>Bacteria</taxon>
        <taxon>Pseudomonadati</taxon>
        <taxon>Pseudomonadota</taxon>
        <taxon>Betaproteobacteria</taxon>
        <taxon>Burkholderiales</taxon>
        <taxon>Oxalobacteraceae</taxon>
        <taxon>Herbaspirillum</taxon>
    </lineage>
</organism>
<dbReference type="InterPro" id="IPR014001">
    <property type="entry name" value="Helicase_ATP-bd"/>
</dbReference>
<keyword evidence="3" id="KW-0067">ATP-binding</keyword>
<feature type="domain" description="Helicase C-terminal" evidence="2">
    <location>
        <begin position="936"/>
        <end position="1088"/>
    </location>
</feature>
<keyword evidence="1" id="KW-0378">Hydrolase</keyword>
<dbReference type="InterPro" id="IPR006935">
    <property type="entry name" value="Helicase/UvrB_N"/>
</dbReference>
<dbReference type="PROSITE" id="PS51194">
    <property type="entry name" value="HELICASE_CTER"/>
    <property type="match status" value="1"/>
</dbReference>
<dbReference type="InterPro" id="IPR027417">
    <property type="entry name" value="P-loop_NTPase"/>
</dbReference>
<dbReference type="SMART" id="SM00490">
    <property type="entry name" value="HELICc"/>
    <property type="match status" value="1"/>
</dbReference>
<comment type="caution">
    <text evidence="3">The sequence shown here is derived from an EMBL/GenBank/DDBJ whole genome shotgun (WGS) entry which is preliminary data.</text>
</comment>
<dbReference type="EMBL" id="JAQQFR010000001">
    <property type="protein sequence ID" value="MFL9876985.1"/>
    <property type="molecule type" value="Genomic_DNA"/>
</dbReference>
<dbReference type="Gene3D" id="3.40.50.300">
    <property type="entry name" value="P-loop containing nucleotide triphosphate hydrolases"/>
    <property type="match status" value="2"/>
</dbReference>
<dbReference type="Proteomes" id="UP001629214">
    <property type="component" value="Unassembled WGS sequence"/>
</dbReference>
<dbReference type="SMART" id="SM00487">
    <property type="entry name" value="DEXDc"/>
    <property type="match status" value="1"/>
</dbReference>
<dbReference type="GO" id="GO:0004386">
    <property type="term" value="F:helicase activity"/>
    <property type="evidence" value="ECO:0007669"/>
    <property type="project" value="UniProtKB-KW"/>
</dbReference>
<dbReference type="CDD" id="cd18793">
    <property type="entry name" value="SF2_C_SNF"/>
    <property type="match status" value="1"/>
</dbReference>
<keyword evidence="4" id="KW-1185">Reference proteome</keyword>
<accession>A0ABW8Z260</accession>
<evidence type="ECO:0000313" key="4">
    <source>
        <dbReference type="Proteomes" id="UP001629214"/>
    </source>
</evidence>
<evidence type="ECO:0000259" key="2">
    <source>
        <dbReference type="PROSITE" id="PS51194"/>
    </source>
</evidence>
<dbReference type="RefSeq" id="WP_408164916.1">
    <property type="nucleotide sequence ID" value="NZ_JAQQFR010000001.1"/>
</dbReference>
<name>A0ABW8Z260_9BURK</name>
<keyword evidence="3" id="KW-0547">Nucleotide-binding</keyword>
<evidence type="ECO:0000313" key="3">
    <source>
        <dbReference type="EMBL" id="MFL9876985.1"/>
    </source>
</evidence>